<protein>
    <submittedName>
        <fullName evidence="1">Uncharacterized protein</fullName>
    </submittedName>
</protein>
<reference evidence="1" key="1">
    <citation type="submission" date="2014-11" db="EMBL/GenBank/DDBJ databases">
        <authorList>
            <person name="Amaro Gonzalez C."/>
        </authorList>
    </citation>
    <scope>NUCLEOTIDE SEQUENCE</scope>
</reference>
<proteinExistence type="predicted"/>
<reference evidence="1" key="2">
    <citation type="journal article" date="2015" name="Fish Shellfish Immunol.">
        <title>Early steps in the European eel (Anguilla anguilla)-Vibrio vulnificus interaction in the gills: Role of the RtxA13 toxin.</title>
        <authorList>
            <person name="Callol A."/>
            <person name="Pajuelo D."/>
            <person name="Ebbesson L."/>
            <person name="Teles M."/>
            <person name="MacKenzie S."/>
            <person name="Amaro C."/>
        </authorList>
    </citation>
    <scope>NUCLEOTIDE SEQUENCE</scope>
</reference>
<accession>A0A0E9VNV9</accession>
<dbReference type="AlphaFoldDB" id="A0A0E9VNV9"/>
<sequence length="59" mass="6792">MSKFCDSTNYSAGDMFRKRAPACLLSPELKTEVWMSIAVSMIGHSKWRPLIKGEKTWRN</sequence>
<name>A0A0E9VNV9_ANGAN</name>
<organism evidence="1">
    <name type="scientific">Anguilla anguilla</name>
    <name type="common">European freshwater eel</name>
    <name type="synonym">Muraena anguilla</name>
    <dbReference type="NCBI Taxonomy" id="7936"/>
    <lineage>
        <taxon>Eukaryota</taxon>
        <taxon>Metazoa</taxon>
        <taxon>Chordata</taxon>
        <taxon>Craniata</taxon>
        <taxon>Vertebrata</taxon>
        <taxon>Euteleostomi</taxon>
        <taxon>Actinopterygii</taxon>
        <taxon>Neopterygii</taxon>
        <taxon>Teleostei</taxon>
        <taxon>Anguilliformes</taxon>
        <taxon>Anguillidae</taxon>
        <taxon>Anguilla</taxon>
    </lineage>
</organism>
<dbReference type="EMBL" id="GBXM01028850">
    <property type="protein sequence ID" value="JAH79727.1"/>
    <property type="molecule type" value="Transcribed_RNA"/>
</dbReference>
<evidence type="ECO:0000313" key="1">
    <source>
        <dbReference type="EMBL" id="JAH79727.1"/>
    </source>
</evidence>